<organism evidence="1 2">
    <name type="scientific">Enterobacter cloacae</name>
    <dbReference type="NCBI Taxonomy" id="550"/>
    <lineage>
        <taxon>Bacteria</taxon>
        <taxon>Pseudomonadati</taxon>
        <taxon>Pseudomonadota</taxon>
        <taxon>Gammaproteobacteria</taxon>
        <taxon>Enterobacterales</taxon>
        <taxon>Enterobacteriaceae</taxon>
        <taxon>Enterobacter</taxon>
        <taxon>Enterobacter cloacae complex</taxon>
    </lineage>
</organism>
<reference evidence="1 2" key="1">
    <citation type="submission" date="2018-06" db="EMBL/GenBank/DDBJ databases">
        <authorList>
            <consortium name="Pathogen Informatics"/>
            <person name="Doyle S."/>
        </authorList>
    </citation>
    <scope>NUCLEOTIDE SEQUENCE [LARGE SCALE GENOMIC DNA]</scope>
    <source>
        <strain evidence="1 2">NCTC10005</strain>
    </source>
</reference>
<evidence type="ECO:0000313" key="1">
    <source>
        <dbReference type="EMBL" id="STQ11124.1"/>
    </source>
</evidence>
<name>A0A0M7EJG3_ENTCL</name>
<protein>
    <recommendedName>
        <fullName evidence="3">Bro-N domain-containing protein</fullName>
    </recommendedName>
</protein>
<accession>A0A0M7EJG3</accession>
<gene>
    <name evidence="1" type="ORF">NCTC10005_03893</name>
</gene>
<evidence type="ECO:0008006" key="3">
    <source>
        <dbReference type="Google" id="ProtNLM"/>
    </source>
</evidence>
<sequence length="98" mass="11236">MNTQLILNSVQFSVFTDNNQIWLTSSELTQVLCNRSDDSIARIYNHNHKEFSARITEKVNLTVSVNYNKQCDLSPSVVHILSPCLSERRMQKNSVGTY</sequence>
<dbReference type="AlphaFoldDB" id="A0A0M7EJG3"/>
<dbReference type="Proteomes" id="UP000255106">
    <property type="component" value="Unassembled WGS sequence"/>
</dbReference>
<dbReference type="EMBL" id="UGJB01000004">
    <property type="protein sequence ID" value="STQ11124.1"/>
    <property type="molecule type" value="Genomic_DNA"/>
</dbReference>
<proteinExistence type="predicted"/>
<evidence type="ECO:0000313" key="2">
    <source>
        <dbReference type="Proteomes" id="UP000255106"/>
    </source>
</evidence>